<proteinExistence type="predicted"/>
<protein>
    <submittedName>
        <fullName evidence="2">Uncharacterized protein</fullName>
    </submittedName>
</protein>
<evidence type="ECO:0000313" key="2">
    <source>
        <dbReference type="EMBL" id="OXM59795.1"/>
    </source>
</evidence>
<organism evidence="2 3">
    <name type="scientific">Amycolatopsis vastitatis</name>
    <dbReference type="NCBI Taxonomy" id="1905142"/>
    <lineage>
        <taxon>Bacteria</taxon>
        <taxon>Bacillati</taxon>
        <taxon>Actinomycetota</taxon>
        <taxon>Actinomycetes</taxon>
        <taxon>Pseudonocardiales</taxon>
        <taxon>Pseudonocardiaceae</taxon>
        <taxon>Amycolatopsis</taxon>
    </lineage>
</organism>
<feature type="region of interest" description="Disordered" evidence="1">
    <location>
        <begin position="172"/>
        <end position="191"/>
    </location>
</feature>
<gene>
    <name evidence="2" type="ORF">CF165_45900</name>
</gene>
<keyword evidence="3" id="KW-1185">Reference proteome</keyword>
<comment type="caution">
    <text evidence="2">The sequence shown here is derived from an EMBL/GenBank/DDBJ whole genome shotgun (WGS) entry which is preliminary data.</text>
</comment>
<evidence type="ECO:0000256" key="1">
    <source>
        <dbReference type="SAM" id="MobiDB-lite"/>
    </source>
</evidence>
<dbReference type="EMBL" id="NMUL01000070">
    <property type="protein sequence ID" value="OXM59795.1"/>
    <property type="molecule type" value="Genomic_DNA"/>
</dbReference>
<name>A0A229SLG2_9PSEU</name>
<accession>A0A229SLG2</accession>
<evidence type="ECO:0000313" key="3">
    <source>
        <dbReference type="Proteomes" id="UP000215199"/>
    </source>
</evidence>
<feature type="compositionally biased region" description="Basic and acidic residues" evidence="1">
    <location>
        <begin position="173"/>
        <end position="191"/>
    </location>
</feature>
<dbReference type="AlphaFoldDB" id="A0A229SLG2"/>
<dbReference type="Proteomes" id="UP000215199">
    <property type="component" value="Unassembled WGS sequence"/>
</dbReference>
<sequence length="191" mass="21461">MLLRPPVWGNARHLRGGAHILEAYQRVTFEDVPSIVYLGVEVRHHGQLPVRQAGLEFDFGATAPAAYLLPPEFRDRDDEHEMRLIDQDRLRTSMRRLAKVTLRLPLRLRGFVQLGTGDKLAVRLTSPLEMPIWRTRDHRGQPTVAAAPLGTTGTLGDDRRVDDGGAAVMSIVDRGDRGDRGDRADQRALFR</sequence>
<reference evidence="3" key="1">
    <citation type="submission" date="2017-07" db="EMBL/GenBank/DDBJ databases">
        <title>Comparative genome mining reveals phylogenetic distribution patterns of secondary metabolites in Amycolatopsis.</title>
        <authorList>
            <person name="Adamek M."/>
            <person name="Alanjary M."/>
            <person name="Sales-Ortells H."/>
            <person name="Goodfellow M."/>
            <person name="Bull A.T."/>
            <person name="Kalinowski J."/>
            <person name="Ziemert N."/>
        </authorList>
    </citation>
    <scope>NUCLEOTIDE SEQUENCE [LARGE SCALE GENOMIC DNA]</scope>
    <source>
        <strain evidence="3">H5</strain>
    </source>
</reference>